<dbReference type="STRING" id="1185876.BN8_02164"/>
<evidence type="ECO:0000313" key="7">
    <source>
        <dbReference type="EMBL" id="CCH53100.1"/>
    </source>
</evidence>
<evidence type="ECO:0000313" key="8">
    <source>
        <dbReference type="Proteomes" id="UP000009309"/>
    </source>
</evidence>
<name>I2GGS5_9BACT</name>
<dbReference type="InterPro" id="IPR014284">
    <property type="entry name" value="RNA_pol_sigma-70_dom"/>
</dbReference>
<dbReference type="NCBIfam" id="TIGR02937">
    <property type="entry name" value="sigma70-ECF"/>
    <property type="match status" value="1"/>
</dbReference>
<dbReference type="InterPro" id="IPR039425">
    <property type="entry name" value="RNA_pol_sigma-70-like"/>
</dbReference>
<organism evidence="7 8">
    <name type="scientific">Fibrisoma limi BUZ 3</name>
    <dbReference type="NCBI Taxonomy" id="1185876"/>
    <lineage>
        <taxon>Bacteria</taxon>
        <taxon>Pseudomonadati</taxon>
        <taxon>Bacteroidota</taxon>
        <taxon>Cytophagia</taxon>
        <taxon>Cytophagales</taxon>
        <taxon>Spirosomataceae</taxon>
        <taxon>Fibrisoma</taxon>
    </lineage>
</organism>
<evidence type="ECO:0000256" key="3">
    <source>
        <dbReference type="ARBA" id="ARBA00023082"/>
    </source>
</evidence>
<dbReference type="InterPro" id="IPR036388">
    <property type="entry name" value="WH-like_DNA-bd_sf"/>
</dbReference>
<gene>
    <name evidence="7" type="ORF">BN8_02164</name>
</gene>
<dbReference type="OrthoDB" id="9780326at2"/>
<dbReference type="PANTHER" id="PTHR43133">
    <property type="entry name" value="RNA POLYMERASE ECF-TYPE SIGMA FACTO"/>
    <property type="match status" value="1"/>
</dbReference>
<dbReference type="Gene3D" id="1.10.10.10">
    <property type="entry name" value="Winged helix-like DNA-binding domain superfamily/Winged helix DNA-binding domain"/>
    <property type="match status" value="1"/>
</dbReference>
<dbReference type="InterPro" id="IPR013325">
    <property type="entry name" value="RNA_pol_sigma_r2"/>
</dbReference>
<keyword evidence="5" id="KW-0804">Transcription</keyword>
<dbReference type="InterPro" id="IPR007627">
    <property type="entry name" value="RNA_pol_sigma70_r2"/>
</dbReference>
<dbReference type="PANTHER" id="PTHR43133:SF8">
    <property type="entry name" value="RNA POLYMERASE SIGMA FACTOR HI_1459-RELATED"/>
    <property type="match status" value="1"/>
</dbReference>
<dbReference type="Gene3D" id="1.10.1740.10">
    <property type="match status" value="1"/>
</dbReference>
<evidence type="ECO:0000256" key="4">
    <source>
        <dbReference type="ARBA" id="ARBA00023125"/>
    </source>
</evidence>
<dbReference type="RefSeq" id="WP_009281684.1">
    <property type="nucleotide sequence ID" value="NZ_CAIT01000006.1"/>
</dbReference>
<proteinExistence type="inferred from homology"/>
<keyword evidence="8" id="KW-1185">Reference proteome</keyword>
<dbReference type="Pfam" id="PF04542">
    <property type="entry name" value="Sigma70_r2"/>
    <property type="match status" value="1"/>
</dbReference>
<comment type="similarity">
    <text evidence="1">Belongs to the sigma-70 factor family. ECF subfamily.</text>
</comment>
<dbReference type="InterPro" id="IPR013324">
    <property type="entry name" value="RNA_pol_sigma_r3/r4-like"/>
</dbReference>
<dbReference type="GO" id="GO:0016987">
    <property type="term" value="F:sigma factor activity"/>
    <property type="evidence" value="ECO:0007669"/>
    <property type="project" value="UniProtKB-KW"/>
</dbReference>
<keyword evidence="2" id="KW-0805">Transcription regulation</keyword>
<evidence type="ECO:0000259" key="6">
    <source>
        <dbReference type="Pfam" id="PF04542"/>
    </source>
</evidence>
<dbReference type="GO" id="GO:0006352">
    <property type="term" value="P:DNA-templated transcription initiation"/>
    <property type="evidence" value="ECO:0007669"/>
    <property type="project" value="InterPro"/>
</dbReference>
<reference evidence="7 8" key="1">
    <citation type="journal article" date="2012" name="J. Bacteriol.">
        <title>Genome Sequence of the Filamentous Bacterium Fibrisoma limi BUZ 3T.</title>
        <authorList>
            <person name="Filippini M."/>
            <person name="Qi W."/>
            <person name="Jaenicke S."/>
            <person name="Goesmann A."/>
            <person name="Smits T.H."/>
            <person name="Bagheri H.C."/>
        </authorList>
    </citation>
    <scope>NUCLEOTIDE SEQUENCE [LARGE SCALE GENOMIC DNA]</scope>
    <source>
        <strain evidence="8">BUZ 3T</strain>
    </source>
</reference>
<dbReference type="eggNOG" id="COG1595">
    <property type="taxonomic scope" value="Bacteria"/>
</dbReference>
<dbReference type="AlphaFoldDB" id="I2GGS5"/>
<dbReference type="Proteomes" id="UP000009309">
    <property type="component" value="Unassembled WGS sequence"/>
</dbReference>
<feature type="domain" description="RNA polymerase sigma-70 region 2" evidence="6">
    <location>
        <begin position="28"/>
        <end position="95"/>
    </location>
</feature>
<keyword evidence="4" id="KW-0238">DNA-binding</keyword>
<dbReference type="SUPFAM" id="SSF88659">
    <property type="entry name" value="Sigma3 and sigma4 domains of RNA polymerase sigma factors"/>
    <property type="match status" value="1"/>
</dbReference>
<sequence>MKPFVPTNNAQTHLPAQGNSLAQSFTALYCHYAPKVYRLCFSLTKDPQLAQDCTQDIFLKVLGKLDSFDNRSTFSTWLYAVSYNCCMDQIKRQKRLSTELLSDDVTSRLSDSSPSEATEWRLNVLERVLRHVRDEDVTLLRLKYERGMSLRDLSQQYSVTESALKMRLKRTRDEIRKRLNDLGASDFSA</sequence>
<evidence type="ECO:0000256" key="2">
    <source>
        <dbReference type="ARBA" id="ARBA00023015"/>
    </source>
</evidence>
<comment type="caution">
    <text evidence="7">The sequence shown here is derived from an EMBL/GenBank/DDBJ whole genome shotgun (WGS) entry which is preliminary data.</text>
</comment>
<protein>
    <submittedName>
        <fullName evidence="7">WGS project CAIT00000000 data, contig 6</fullName>
    </submittedName>
</protein>
<accession>I2GGS5</accession>
<dbReference type="EMBL" id="CAIT01000006">
    <property type="protein sequence ID" value="CCH53100.1"/>
    <property type="molecule type" value="Genomic_DNA"/>
</dbReference>
<dbReference type="SUPFAM" id="SSF88946">
    <property type="entry name" value="Sigma2 domain of RNA polymerase sigma factors"/>
    <property type="match status" value="1"/>
</dbReference>
<dbReference type="GO" id="GO:0003677">
    <property type="term" value="F:DNA binding"/>
    <property type="evidence" value="ECO:0007669"/>
    <property type="project" value="UniProtKB-KW"/>
</dbReference>
<evidence type="ECO:0000256" key="1">
    <source>
        <dbReference type="ARBA" id="ARBA00010641"/>
    </source>
</evidence>
<keyword evidence="3" id="KW-0731">Sigma factor</keyword>
<evidence type="ECO:0000256" key="5">
    <source>
        <dbReference type="ARBA" id="ARBA00023163"/>
    </source>
</evidence>